<sequence>MTLLTALQERHDEVVERLTVEFVRLGTEAAVREWVFQDDGPVELVADMTGLGLTDADAEAVFVLLDDLCRLAAGRAGFLEWLKD</sequence>
<organism evidence="2">
    <name type="scientific">Granulicella tundricola (strain ATCC BAA-1859 / DSM 23138 / MP5ACTX9)</name>
    <dbReference type="NCBI Taxonomy" id="1198114"/>
    <lineage>
        <taxon>Bacteria</taxon>
        <taxon>Pseudomonadati</taxon>
        <taxon>Acidobacteriota</taxon>
        <taxon>Terriglobia</taxon>
        <taxon>Terriglobales</taxon>
        <taxon>Acidobacteriaceae</taxon>
        <taxon>Granulicella</taxon>
    </lineage>
</organism>
<dbReference type="RefSeq" id="WP_013580315.1">
    <property type="nucleotide sequence ID" value="NC_015064.1"/>
</dbReference>
<dbReference type="KEGG" id="acm:AciX9_1950"/>
<accession>E8X0P5</accession>
<keyword evidence="2" id="KW-1185">Reference proteome</keyword>
<name>E8X0P5_GRATM</name>
<protein>
    <submittedName>
        <fullName evidence="1">Uncharacterized protein</fullName>
    </submittedName>
</protein>
<proteinExistence type="predicted"/>
<gene>
    <name evidence="1" type="ordered locus">AciX9_1950</name>
</gene>
<dbReference type="HOGENOM" id="CLU_2522890_0_0_0"/>
<dbReference type="AlphaFoldDB" id="E8X0P5"/>
<evidence type="ECO:0000313" key="1">
    <source>
        <dbReference type="EMBL" id="ADW68996.1"/>
    </source>
</evidence>
<dbReference type="EMBL" id="CP002480">
    <property type="protein sequence ID" value="ADW68996.1"/>
    <property type="molecule type" value="Genomic_DNA"/>
</dbReference>
<dbReference type="PaxDb" id="1198114-AciX9_1950"/>
<evidence type="ECO:0000313" key="2">
    <source>
        <dbReference type="Proteomes" id="UP000000343"/>
    </source>
</evidence>
<reference evidence="2" key="1">
    <citation type="submission" date="2011-01" db="EMBL/GenBank/DDBJ databases">
        <title>Complete sequence of chromosome of Acidobacterium sp. MP5ACTX9.</title>
        <authorList>
            <consortium name="US DOE Joint Genome Institute"/>
            <person name="Lucas S."/>
            <person name="Copeland A."/>
            <person name="Lapidus A."/>
            <person name="Cheng J.-F."/>
            <person name="Goodwin L."/>
            <person name="Pitluck S."/>
            <person name="Teshima H."/>
            <person name="Detter J.C."/>
            <person name="Han C."/>
            <person name="Tapia R."/>
            <person name="Land M."/>
            <person name="Hauser L."/>
            <person name="Kyrpides N."/>
            <person name="Ivanova N."/>
            <person name="Ovchinnikova G."/>
            <person name="Pagani I."/>
            <person name="Rawat S.R."/>
            <person name="Mannisto M."/>
            <person name="Haggblom M.M."/>
            <person name="Woyke T."/>
        </authorList>
    </citation>
    <scope>NUCLEOTIDE SEQUENCE [LARGE SCALE GENOMIC DNA]</scope>
    <source>
        <strain evidence="2">MP5ACTX9</strain>
    </source>
</reference>
<dbReference type="Proteomes" id="UP000000343">
    <property type="component" value="Chromosome"/>
</dbReference>
<dbReference type="STRING" id="1198114.AciX9_1950"/>